<dbReference type="Gene3D" id="3.40.50.300">
    <property type="entry name" value="P-loop containing nucleotide triphosphate hydrolases"/>
    <property type="match status" value="1"/>
</dbReference>
<evidence type="ECO:0000313" key="2">
    <source>
        <dbReference type="EMBL" id="SES20665.1"/>
    </source>
</evidence>
<proteinExistence type="predicted"/>
<dbReference type="STRING" id="155974.SAMN04487818_108343"/>
<dbReference type="SUPFAM" id="SSF52540">
    <property type="entry name" value="P-loop containing nucleoside triphosphate hydrolases"/>
    <property type="match status" value="1"/>
</dbReference>
<protein>
    <submittedName>
        <fullName evidence="2">DNA segregation ATPase FtsK/SpoIIIE, S-DNA-T family</fullName>
    </submittedName>
</protein>
<accession>A0A1H9VG49</accession>
<name>A0A1H9VG49_9PSEU</name>
<dbReference type="EMBL" id="FOGI01000008">
    <property type="protein sequence ID" value="SES20665.1"/>
    <property type="molecule type" value="Genomic_DNA"/>
</dbReference>
<gene>
    <name evidence="2" type="ORF">SAMN04487818_108343</name>
</gene>
<reference evidence="3" key="1">
    <citation type="submission" date="2016-10" db="EMBL/GenBank/DDBJ databases">
        <authorList>
            <person name="Varghese N."/>
            <person name="Submissions S."/>
        </authorList>
    </citation>
    <scope>NUCLEOTIDE SEQUENCE [LARGE SCALE GENOMIC DNA]</scope>
    <source>
        <strain evidence="3">DSM 44260</strain>
    </source>
</reference>
<feature type="region of interest" description="Disordered" evidence="1">
    <location>
        <begin position="1"/>
        <end position="32"/>
    </location>
</feature>
<dbReference type="RefSeq" id="WP_092780831.1">
    <property type="nucleotide sequence ID" value="NZ_FOGI01000008.1"/>
</dbReference>
<dbReference type="Proteomes" id="UP000199051">
    <property type="component" value="Unassembled WGS sequence"/>
</dbReference>
<dbReference type="InterPro" id="IPR027417">
    <property type="entry name" value="P-loop_NTPase"/>
</dbReference>
<dbReference type="AlphaFoldDB" id="A0A1H9VG49"/>
<evidence type="ECO:0000313" key="3">
    <source>
        <dbReference type="Proteomes" id="UP000199051"/>
    </source>
</evidence>
<evidence type="ECO:0000256" key="1">
    <source>
        <dbReference type="SAM" id="MobiDB-lite"/>
    </source>
</evidence>
<keyword evidence="3" id="KW-1185">Reference proteome</keyword>
<organism evidence="2 3">
    <name type="scientific">Actinokineospora terrae</name>
    <dbReference type="NCBI Taxonomy" id="155974"/>
    <lineage>
        <taxon>Bacteria</taxon>
        <taxon>Bacillati</taxon>
        <taxon>Actinomycetota</taxon>
        <taxon>Actinomycetes</taxon>
        <taxon>Pseudonocardiales</taxon>
        <taxon>Pseudonocardiaceae</taxon>
        <taxon>Actinokineospora</taxon>
    </lineage>
</organism>
<sequence length="759" mass="81738">MTAPSAMPDPDEEPTGGTLVPFPGTAIPSGKETPLVTGVADPGTVAGELVTAEESAELDRRLPHGPARGTGPVRLLPRTRALVVTVATHQRTRRAGRMVVRNAGYAVAGSRIRLAERRARRKHLDLEQAITTLRVNGKSADDFRVLRELEDTLERRRTGQAQRGREHRIEVLRWTGGTLVVLACGHVVLLGYGVAQSIAGTGSVAAQWQGITDFWTTVASVSPLGDYWWGWALGGALGWAARCIPVGRARGTLPTWAGDTDPVPADGRSIIPDESAVLGALRHLGGLPALRQAFKEGWGTSVVPTWVQPPHIDGKGWRMQLVLPRGVPVEEIVKRKTVLAHNLVRLPIEVWPTEPKNQAGVLDLWVANPGVLSGPVEPWPLLHEGTTDYFAGVPLGVNIRGDLVTGRLSEANYAIAGIMGSGKSTLIITLIAGAILDPLVDVDVFVLAENADYDPFEPRLRTLRTGANPDTVAACVQTLRDLYAELEIRGKALKEHGERAVTRKLAEKDTRLRPRVMVIDECQALFMDAEYGEEAADTAQLLENAARKYAITVVFATPEASTASLPRKLMAVTSCKACFAIGDQQSNDAVLGTGSYKAGISAVSLEPKTPEGPGDIGTAMTRGIMGKPGLMRSFYLRKDAEVDEVTPIVERALTLRGGHDTMPGEDTGQADDVDFLADLRHVIGTDKRVRTMVLLSRLADHNPSLYGDWTSKTLKPALDDVEIPVRKSDGDSVVRADDVIQAITEREVGAVSDDDSDVD</sequence>